<keyword evidence="3" id="KW-0804">Transcription</keyword>
<dbReference type="SUPFAM" id="SSF46689">
    <property type="entry name" value="Homeodomain-like"/>
    <property type="match status" value="1"/>
</dbReference>
<evidence type="ECO:0000256" key="5">
    <source>
        <dbReference type="SAM" id="MobiDB-lite"/>
    </source>
</evidence>
<keyword evidence="1" id="KW-0805">Transcription regulation</keyword>
<dbReference type="InterPro" id="IPR009057">
    <property type="entry name" value="Homeodomain-like_sf"/>
</dbReference>
<dbReference type="EMBL" id="LR746264">
    <property type="protein sequence ID" value="CAA7389392.1"/>
    <property type="molecule type" value="Genomic_DNA"/>
</dbReference>
<evidence type="ECO:0000313" key="7">
    <source>
        <dbReference type="EMBL" id="CAA7389392.1"/>
    </source>
</evidence>
<dbReference type="FunFam" id="1.10.10.60:FF:000002">
    <property type="entry name" value="Myb family transcription factor"/>
    <property type="match status" value="1"/>
</dbReference>
<evidence type="ECO:0000256" key="1">
    <source>
        <dbReference type="ARBA" id="ARBA00023015"/>
    </source>
</evidence>
<name>A0A7I8JZT7_SPIIN</name>
<organism evidence="7 8">
    <name type="scientific">Spirodela intermedia</name>
    <name type="common">Intermediate duckweed</name>
    <dbReference type="NCBI Taxonomy" id="51605"/>
    <lineage>
        <taxon>Eukaryota</taxon>
        <taxon>Viridiplantae</taxon>
        <taxon>Streptophyta</taxon>
        <taxon>Embryophyta</taxon>
        <taxon>Tracheophyta</taxon>
        <taxon>Spermatophyta</taxon>
        <taxon>Magnoliopsida</taxon>
        <taxon>Liliopsida</taxon>
        <taxon>Araceae</taxon>
        <taxon>Lemnoideae</taxon>
        <taxon>Spirodela</taxon>
    </lineage>
</organism>
<dbReference type="PROSITE" id="PS51294">
    <property type="entry name" value="HTH_MYB"/>
    <property type="match status" value="1"/>
</dbReference>
<dbReference type="NCBIfam" id="TIGR01557">
    <property type="entry name" value="myb_SHAQKYF"/>
    <property type="match status" value="1"/>
</dbReference>
<evidence type="ECO:0000259" key="6">
    <source>
        <dbReference type="PROSITE" id="PS51294"/>
    </source>
</evidence>
<reference evidence="7" key="1">
    <citation type="submission" date="2020-02" db="EMBL/GenBank/DDBJ databases">
        <authorList>
            <person name="Scholz U."/>
            <person name="Mascher M."/>
            <person name="Fiebig A."/>
        </authorList>
    </citation>
    <scope>NUCLEOTIDE SEQUENCE</scope>
</reference>
<dbReference type="GO" id="GO:0003700">
    <property type="term" value="F:DNA-binding transcription factor activity"/>
    <property type="evidence" value="ECO:0007669"/>
    <property type="project" value="InterPro"/>
</dbReference>
<accession>A0A7I8JZT7</accession>
<keyword evidence="2" id="KW-0238">DNA-binding</keyword>
<evidence type="ECO:0000313" key="8">
    <source>
        <dbReference type="Proteomes" id="UP000663760"/>
    </source>
</evidence>
<dbReference type="InterPro" id="IPR001005">
    <property type="entry name" value="SANT/Myb"/>
</dbReference>
<dbReference type="InterPro" id="IPR046955">
    <property type="entry name" value="PHR1-like"/>
</dbReference>
<feature type="region of interest" description="Disordered" evidence="5">
    <location>
        <begin position="228"/>
        <end position="274"/>
    </location>
</feature>
<dbReference type="Proteomes" id="UP000663760">
    <property type="component" value="Chromosome 1"/>
</dbReference>
<dbReference type="PANTHER" id="PTHR31314:SF164">
    <property type="entry name" value="HTH MYB-TYPE DOMAIN-CONTAINING PROTEIN"/>
    <property type="match status" value="1"/>
</dbReference>
<evidence type="ECO:0000256" key="2">
    <source>
        <dbReference type="ARBA" id="ARBA00023125"/>
    </source>
</evidence>
<evidence type="ECO:0000256" key="3">
    <source>
        <dbReference type="ARBA" id="ARBA00023163"/>
    </source>
</evidence>
<feature type="region of interest" description="Disordered" evidence="5">
    <location>
        <begin position="289"/>
        <end position="314"/>
    </location>
</feature>
<dbReference type="InterPro" id="IPR006447">
    <property type="entry name" value="Myb_dom_plants"/>
</dbReference>
<feature type="domain" description="HTH myb-type" evidence="6">
    <location>
        <begin position="58"/>
        <end position="113"/>
    </location>
</feature>
<dbReference type="OrthoDB" id="551907at2759"/>
<feature type="compositionally biased region" description="Polar residues" evidence="5">
    <location>
        <begin position="1"/>
        <end position="12"/>
    </location>
</feature>
<proteinExistence type="predicted"/>
<dbReference type="GO" id="GO:0003677">
    <property type="term" value="F:DNA binding"/>
    <property type="evidence" value="ECO:0007669"/>
    <property type="project" value="UniProtKB-KW"/>
</dbReference>
<dbReference type="Pfam" id="PF00249">
    <property type="entry name" value="Myb_DNA-binding"/>
    <property type="match status" value="1"/>
</dbReference>
<feature type="region of interest" description="Disordered" evidence="5">
    <location>
        <begin position="1"/>
        <end position="58"/>
    </location>
</feature>
<protein>
    <recommendedName>
        <fullName evidence="6">HTH myb-type domain-containing protein</fullName>
    </recommendedName>
</protein>
<gene>
    <name evidence="7" type="ORF">SI8410_01001440</name>
</gene>
<dbReference type="PANTHER" id="PTHR31314">
    <property type="entry name" value="MYB FAMILY TRANSCRIPTION FACTOR PHL7-LIKE"/>
    <property type="match status" value="1"/>
</dbReference>
<evidence type="ECO:0000256" key="4">
    <source>
        <dbReference type="ARBA" id="ARBA00023242"/>
    </source>
</evidence>
<keyword evidence="8" id="KW-1185">Reference proteome</keyword>
<sequence>MEETGRSASLEKNPSDEEDDADGNHNNGGSSSNSTVEESERKGSPGSVRQYNRSKNPRLRWTPDLHRCFVHAVERLGGQDRATPKLILQMMNVRGLSIAHVKSHLQMYRSKKIDDSGQVIGLRGNVMERSIGRHLGYLRQLPMLQGLYQSPLTCSRQEDSPWFSHGRWIRKQYPRRDGNGLARPRFPGSAPEMIFGYPARPRALQELQKSKSTLADRLGERLFAAHQSLQLPNQHRSEGSLDEASNSTDGDVKRHRQERPAGHPDPPNSTRCWNGDDCGLDLTLSLKVSTGNEKKRRAPEDEEDEGSLLSLSSFSLPSKTRNMAVGTKLPMLREEGISDQPTRVTSTLNLTI</sequence>
<dbReference type="Gene3D" id="1.10.10.60">
    <property type="entry name" value="Homeodomain-like"/>
    <property type="match status" value="1"/>
</dbReference>
<keyword evidence="4" id="KW-0539">Nucleus</keyword>
<feature type="compositionally biased region" description="Low complexity" evidence="5">
    <location>
        <begin position="24"/>
        <end position="36"/>
    </location>
</feature>
<dbReference type="InterPro" id="IPR017930">
    <property type="entry name" value="Myb_dom"/>
</dbReference>
<feature type="region of interest" description="Disordered" evidence="5">
    <location>
        <begin position="175"/>
        <end position="194"/>
    </location>
</feature>
<dbReference type="AlphaFoldDB" id="A0A7I8JZT7"/>